<dbReference type="Gene3D" id="3.60.21.10">
    <property type="match status" value="1"/>
</dbReference>
<comment type="caution">
    <text evidence="2">The sequence shown here is derived from an EMBL/GenBank/DDBJ whole genome shotgun (WGS) entry which is preliminary data.</text>
</comment>
<dbReference type="SUPFAM" id="SSF56300">
    <property type="entry name" value="Metallo-dependent phosphatases"/>
    <property type="match status" value="1"/>
</dbReference>
<accession>A0A917WLQ2</accession>
<dbReference type="AlphaFoldDB" id="A0A917WLQ2"/>
<name>A0A917WLQ2_9ACTN</name>
<organism evidence="2 3">
    <name type="scientific">Nakamurella endophytica</name>
    <dbReference type="NCBI Taxonomy" id="1748367"/>
    <lineage>
        <taxon>Bacteria</taxon>
        <taxon>Bacillati</taxon>
        <taxon>Actinomycetota</taxon>
        <taxon>Actinomycetes</taxon>
        <taxon>Nakamurellales</taxon>
        <taxon>Nakamurellaceae</taxon>
        <taxon>Nakamurella</taxon>
    </lineage>
</organism>
<protein>
    <submittedName>
        <fullName evidence="2">Metallophosphoesterase</fullName>
    </submittedName>
</protein>
<dbReference type="InterPro" id="IPR004843">
    <property type="entry name" value="Calcineurin-like_PHP"/>
</dbReference>
<sequence length="267" mass="29482">MTAVRVSFVSDIHGNVEGLARVAATAEQLVVLGDLLDYVDYHEHGRGILGTVFGADRVAPFARLRSAGDFVALREYNRALWDTVRDPVGLLTEVVSRRYSEIVDVLPPGTLLTLGNVDVAAVWQDVAGERMPFLDGAVRTVAGRRFGFVAGGSSRPGVPMRPPETVWQPLVRPAETYRAVVDALEPVDVLCAHLPPDLPLLRYDVVPARLEMYGPGLLEYIDRHRPAMALFGHVHQPLSRRARRGRTECLNVGHFQRFPTAFDVTLD</sequence>
<dbReference type="Proteomes" id="UP000655208">
    <property type="component" value="Unassembled WGS sequence"/>
</dbReference>
<dbReference type="Pfam" id="PF00149">
    <property type="entry name" value="Metallophos"/>
    <property type="match status" value="1"/>
</dbReference>
<evidence type="ECO:0000313" key="2">
    <source>
        <dbReference type="EMBL" id="GGM12634.1"/>
    </source>
</evidence>
<reference evidence="2" key="1">
    <citation type="journal article" date="2014" name="Int. J. Syst. Evol. Microbiol.">
        <title>Complete genome sequence of Corynebacterium casei LMG S-19264T (=DSM 44701T), isolated from a smear-ripened cheese.</title>
        <authorList>
            <consortium name="US DOE Joint Genome Institute (JGI-PGF)"/>
            <person name="Walter F."/>
            <person name="Albersmeier A."/>
            <person name="Kalinowski J."/>
            <person name="Ruckert C."/>
        </authorList>
    </citation>
    <scope>NUCLEOTIDE SEQUENCE</scope>
    <source>
        <strain evidence="2">CGMCC 4.7308</strain>
    </source>
</reference>
<feature type="domain" description="Calcineurin-like phosphoesterase" evidence="1">
    <location>
        <begin position="5"/>
        <end position="237"/>
    </location>
</feature>
<reference evidence="2" key="2">
    <citation type="submission" date="2020-09" db="EMBL/GenBank/DDBJ databases">
        <authorList>
            <person name="Sun Q."/>
            <person name="Zhou Y."/>
        </authorList>
    </citation>
    <scope>NUCLEOTIDE SEQUENCE</scope>
    <source>
        <strain evidence="2">CGMCC 4.7308</strain>
    </source>
</reference>
<evidence type="ECO:0000313" key="3">
    <source>
        <dbReference type="Proteomes" id="UP000655208"/>
    </source>
</evidence>
<evidence type="ECO:0000259" key="1">
    <source>
        <dbReference type="Pfam" id="PF00149"/>
    </source>
</evidence>
<dbReference type="CDD" id="cd00838">
    <property type="entry name" value="MPP_superfamily"/>
    <property type="match status" value="1"/>
</dbReference>
<keyword evidence="3" id="KW-1185">Reference proteome</keyword>
<gene>
    <name evidence="2" type="ORF">GCM10011594_35680</name>
</gene>
<dbReference type="InterPro" id="IPR029052">
    <property type="entry name" value="Metallo-depent_PP-like"/>
</dbReference>
<dbReference type="EMBL" id="BMNA01000010">
    <property type="protein sequence ID" value="GGM12634.1"/>
    <property type="molecule type" value="Genomic_DNA"/>
</dbReference>
<proteinExistence type="predicted"/>